<feature type="compositionally biased region" description="Low complexity" evidence="1">
    <location>
        <begin position="172"/>
        <end position="184"/>
    </location>
</feature>
<proteinExistence type="predicted"/>
<evidence type="ECO:0000256" key="1">
    <source>
        <dbReference type="SAM" id="MobiDB-lite"/>
    </source>
</evidence>
<dbReference type="InterPro" id="IPR027795">
    <property type="entry name" value="CASTOR_ACT_dom"/>
</dbReference>
<reference evidence="3" key="2">
    <citation type="submission" date="2023-05" db="EMBL/GenBank/DDBJ databases">
        <authorList>
            <consortium name="Lawrence Berkeley National Laboratory"/>
            <person name="Steindorff A."/>
            <person name="Hensen N."/>
            <person name="Bonometti L."/>
            <person name="Westerberg I."/>
            <person name="Brannstrom I.O."/>
            <person name="Guillou S."/>
            <person name="Cros-Aarteil S."/>
            <person name="Calhoun S."/>
            <person name="Haridas S."/>
            <person name="Kuo A."/>
            <person name="Mondo S."/>
            <person name="Pangilinan J."/>
            <person name="Riley R."/>
            <person name="Labutti K."/>
            <person name="Andreopoulos B."/>
            <person name="Lipzen A."/>
            <person name="Chen C."/>
            <person name="Yanf M."/>
            <person name="Daum C."/>
            <person name="Ng V."/>
            <person name="Clum A."/>
            <person name="Ohm R."/>
            <person name="Martin F."/>
            <person name="Silar P."/>
            <person name="Natvig D."/>
            <person name="Lalanne C."/>
            <person name="Gautier V."/>
            <person name="Ament-Velasquez S.L."/>
            <person name="Kruys A."/>
            <person name="Hutchinson M.I."/>
            <person name="Powell A.J."/>
            <person name="Barry K."/>
            <person name="Miller A.N."/>
            <person name="Grigoriev I.V."/>
            <person name="Debuchy R."/>
            <person name="Gladieux P."/>
            <person name="Thoren M.H."/>
            <person name="Johannesson H."/>
        </authorList>
    </citation>
    <scope>NUCLEOTIDE SEQUENCE</scope>
    <source>
        <strain evidence="3">PSN309</strain>
    </source>
</reference>
<gene>
    <name evidence="3" type="ORF">QBC35DRAFT_372615</name>
</gene>
<dbReference type="PANTHER" id="PTHR31131">
    <property type="entry name" value="CHROMOSOME 1, WHOLE GENOME SHOTGUN SEQUENCE"/>
    <property type="match status" value="1"/>
</dbReference>
<evidence type="ECO:0000313" key="3">
    <source>
        <dbReference type="EMBL" id="KAK4193056.1"/>
    </source>
</evidence>
<reference evidence="3" key="1">
    <citation type="journal article" date="2023" name="Mol. Phylogenet. Evol.">
        <title>Genome-scale phylogeny and comparative genomics of the fungal order Sordariales.</title>
        <authorList>
            <person name="Hensen N."/>
            <person name="Bonometti L."/>
            <person name="Westerberg I."/>
            <person name="Brannstrom I.O."/>
            <person name="Guillou S."/>
            <person name="Cros-Aarteil S."/>
            <person name="Calhoun S."/>
            <person name="Haridas S."/>
            <person name="Kuo A."/>
            <person name="Mondo S."/>
            <person name="Pangilinan J."/>
            <person name="Riley R."/>
            <person name="LaButti K."/>
            <person name="Andreopoulos B."/>
            <person name="Lipzen A."/>
            <person name="Chen C."/>
            <person name="Yan M."/>
            <person name="Daum C."/>
            <person name="Ng V."/>
            <person name="Clum A."/>
            <person name="Steindorff A."/>
            <person name="Ohm R.A."/>
            <person name="Martin F."/>
            <person name="Silar P."/>
            <person name="Natvig D.O."/>
            <person name="Lalanne C."/>
            <person name="Gautier V."/>
            <person name="Ament-Velasquez S.L."/>
            <person name="Kruys A."/>
            <person name="Hutchinson M.I."/>
            <person name="Powell A.J."/>
            <person name="Barry K."/>
            <person name="Miller A.N."/>
            <person name="Grigoriev I.V."/>
            <person name="Debuchy R."/>
            <person name="Gladieux P."/>
            <person name="Hiltunen Thoren M."/>
            <person name="Johannesson H."/>
        </authorList>
    </citation>
    <scope>NUCLEOTIDE SEQUENCE</scope>
    <source>
        <strain evidence="3">PSN309</strain>
    </source>
</reference>
<keyword evidence="4" id="KW-1185">Reference proteome</keyword>
<name>A0AAN7ALE9_9PEZI</name>
<dbReference type="InterPro" id="IPR045865">
    <property type="entry name" value="ACT-like_dom_sf"/>
</dbReference>
<dbReference type="Pfam" id="PF13840">
    <property type="entry name" value="ACT_7"/>
    <property type="match status" value="1"/>
</dbReference>
<dbReference type="SUPFAM" id="SSF55021">
    <property type="entry name" value="ACT-like"/>
    <property type="match status" value="1"/>
</dbReference>
<comment type="caution">
    <text evidence="3">The sequence shown here is derived from an EMBL/GenBank/DDBJ whole genome shotgun (WGS) entry which is preliminary data.</text>
</comment>
<dbReference type="GO" id="GO:0046394">
    <property type="term" value="P:carboxylic acid biosynthetic process"/>
    <property type="evidence" value="ECO:0007669"/>
    <property type="project" value="UniProtKB-ARBA"/>
</dbReference>
<organism evidence="3 4">
    <name type="scientific">Podospora australis</name>
    <dbReference type="NCBI Taxonomy" id="1536484"/>
    <lineage>
        <taxon>Eukaryota</taxon>
        <taxon>Fungi</taxon>
        <taxon>Dikarya</taxon>
        <taxon>Ascomycota</taxon>
        <taxon>Pezizomycotina</taxon>
        <taxon>Sordariomycetes</taxon>
        <taxon>Sordariomycetidae</taxon>
        <taxon>Sordariales</taxon>
        <taxon>Podosporaceae</taxon>
        <taxon>Podospora</taxon>
    </lineage>
</organism>
<feature type="region of interest" description="Disordered" evidence="1">
    <location>
        <begin position="171"/>
        <end position="197"/>
    </location>
</feature>
<dbReference type="EMBL" id="MU864352">
    <property type="protein sequence ID" value="KAK4193056.1"/>
    <property type="molecule type" value="Genomic_DNA"/>
</dbReference>
<feature type="domain" description="CASTOR ACT" evidence="2">
    <location>
        <begin position="100"/>
        <end position="159"/>
    </location>
</feature>
<sequence>MQEGTLSLIHIPLDLYSTFLQSILKVLLPQTSSQPKDDNGDDQNGSLTVSDVPDRHGFLNISVTPIECSIVCHTSWAKTVFEPAIQRLVPKELSKSVSVSKDAYNVFSVTSAGMDAASRVADLTSPLALARIPIFFITTYYSDFVLVPAKDRGRVVEALLARGFTFVEDDNGSSSTFASSSSPTHSRHGSNTDPSSRIAAIRLPSPTTLPSSARELQDRTFENLKKQNVVPYLEPGLRLIHCAGREEWDAPGGYSERPSLSRGGMMNGSHRNGGRGGQTCWADTVDTKLYASLVAALVSQPKFLSVTLAKGDSPSLLLDRNLRASFGDSVIGPTDGSLVPIFLDLVDLPFEATGIVSGVAETLVGEIRGSPELELSYLSTARAGAVILSSEKSSAALSVLSGLLVKESS</sequence>
<dbReference type="Gene3D" id="3.30.2130.10">
    <property type="entry name" value="VC0802-like"/>
    <property type="match status" value="1"/>
</dbReference>
<dbReference type="AlphaFoldDB" id="A0AAN7ALE9"/>
<evidence type="ECO:0000313" key="4">
    <source>
        <dbReference type="Proteomes" id="UP001302126"/>
    </source>
</evidence>
<dbReference type="PANTHER" id="PTHR31131:SF6">
    <property type="entry name" value="CASTOR ACT DOMAIN-CONTAINING PROTEIN"/>
    <property type="match status" value="1"/>
</dbReference>
<protein>
    <recommendedName>
        <fullName evidence="2">CASTOR ACT domain-containing protein</fullName>
    </recommendedName>
</protein>
<dbReference type="InterPro" id="IPR051719">
    <property type="entry name" value="CASTOR_mTORC1"/>
</dbReference>
<dbReference type="GO" id="GO:0006520">
    <property type="term" value="P:amino acid metabolic process"/>
    <property type="evidence" value="ECO:0007669"/>
    <property type="project" value="UniProtKB-ARBA"/>
</dbReference>
<evidence type="ECO:0000259" key="2">
    <source>
        <dbReference type="Pfam" id="PF13840"/>
    </source>
</evidence>
<dbReference type="Proteomes" id="UP001302126">
    <property type="component" value="Unassembled WGS sequence"/>
</dbReference>
<accession>A0AAN7ALE9</accession>